<dbReference type="Ensembl" id="ENSSDAT00000030277.1">
    <property type="protein sequence ID" value="ENSSDAP00000026492.1"/>
    <property type="gene ID" value="ENSSDAG00000024014.1"/>
</dbReference>
<feature type="transmembrane region" description="Helical" evidence="2">
    <location>
        <begin position="59"/>
        <end position="77"/>
    </location>
</feature>
<dbReference type="AlphaFoldDB" id="A0A8C9QQ88"/>
<evidence type="ECO:0000256" key="1">
    <source>
        <dbReference type="SAM" id="MobiDB-lite"/>
    </source>
</evidence>
<proteinExistence type="predicted"/>
<keyword evidence="2" id="KW-0472">Membrane</keyword>
<keyword evidence="2" id="KW-0812">Transmembrane</keyword>
<evidence type="ECO:0000313" key="4">
    <source>
        <dbReference type="Proteomes" id="UP000694422"/>
    </source>
</evidence>
<evidence type="ECO:0000313" key="3">
    <source>
        <dbReference type="Ensembl" id="ENSSDAP00000026492.1"/>
    </source>
</evidence>
<evidence type="ECO:0000256" key="2">
    <source>
        <dbReference type="SAM" id="Phobius"/>
    </source>
</evidence>
<keyword evidence="4" id="KW-1185">Reference proteome</keyword>
<keyword evidence="2" id="KW-1133">Transmembrane helix</keyword>
<protein>
    <submittedName>
        <fullName evidence="3">Uncharacterized protein</fullName>
    </submittedName>
</protein>
<sequence length="80" mass="9453">KERKKERKKIYIKKTYNKQLKDKYSGTQWHMPVIPAAQEAEAGESPEPRSSRSVWTTQQNPISVSLLFVALFLFFFFTDR</sequence>
<reference evidence="3" key="1">
    <citation type="submission" date="2025-08" db="UniProtKB">
        <authorList>
            <consortium name="Ensembl"/>
        </authorList>
    </citation>
    <scope>IDENTIFICATION</scope>
</reference>
<name>A0A8C9QQ88_SPEDA</name>
<organism evidence="3 4">
    <name type="scientific">Spermophilus dauricus</name>
    <name type="common">Daurian ground squirrel</name>
    <dbReference type="NCBI Taxonomy" id="99837"/>
    <lineage>
        <taxon>Eukaryota</taxon>
        <taxon>Metazoa</taxon>
        <taxon>Chordata</taxon>
        <taxon>Craniata</taxon>
        <taxon>Vertebrata</taxon>
        <taxon>Euteleostomi</taxon>
        <taxon>Mammalia</taxon>
        <taxon>Eutheria</taxon>
        <taxon>Euarchontoglires</taxon>
        <taxon>Glires</taxon>
        <taxon>Rodentia</taxon>
        <taxon>Sciuromorpha</taxon>
        <taxon>Sciuridae</taxon>
        <taxon>Xerinae</taxon>
        <taxon>Marmotini</taxon>
        <taxon>Spermophilus</taxon>
    </lineage>
</organism>
<dbReference type="Proteomes" id="UP000694422">
    <property type="component" value="Unplaced"/>
</dbReference>
<feature type="region of interest" description="Disordered" evidence="1">
    <location>
        <begin position="35"/>
        <end position="54"/>
    </location>
</feature>
<reference evidence="3" key="2">
    <citation type="submission" date="2025-09" db="UniProtKB">
        <authorList>
            <consortium name="Ensembl"/>
        </authorList>
    </citation>
    <scope>IDENTIFICATION</scope>
</reference>
<accession>A0A8C9QQ88</accession>